<keyword evidence="3" id="KW-1185">Reference proteome</keyword>
<dbReference type="AlphaFoldDB" id="A0A1I5WJ81"/>
<keyword evidence="1" id="KW-0812">Transmembrane</keyword>
<accession>A0A1I5WJ81</accession>
<dbReference type="STRING" id="93684.SAMN05421853_102383"/>
<feature type="transmembrane region" description="Helical" evidence="1">
    <location>
        <begin position="116"/>
        <end position="140"/>
    </location>
</feature>
<feature type="transmembrane region" description="Helical" evidence="1">
    <location>
        <begin position="168"/>
        <end position="190"/>
    </location>
</feature>
<reference evidence="3" key="1">
    <citation type="submission" date="2016-10" db="EMBL/GenBank/DDBJ databases">
        <authorList>
            <person name="Varghese N."/>
            <person name="Submissions S."/>
        </authorList>
    </citation>
    <scope>NUCLEOTIDE SEQUENCE [LARGE SCALE GENOMIC DNA]</scope>
    <source>
        <strain evidence="3">JCM 10271</strain>
    </source>
</reference>
<dbReference type="EMBL" id="FOXV01000002">
    <property type="protein sequence ID" value="SFQ19638.1"/>
    <property type="molecule type" value="Genomic_DNA"/>
</dbReference>
<feature type="transmembrane region" description="Helical" evidence="1">
    <location>
        <begin position="211"/>
        <end position="228"/>
    </location>
</feature>
<dbReference type="Pfam" id="PF09955">
    <property type="entry name" value="DUF2189"/>
    <property type="match status" value="1"/>
</dbReference>
<feature type="transmembrane region" description="Helical" evidence="1">
    <location>
        <begin position="40"/>
        <end position="59"/>
    </location>
</feature>
<keyword evidence="1" id="KW-0472">Membrane</keyword>
<organism evidence="2 3">
    <name type="scientific">Roseivivax halotolerans</name>
    <dbReference type="NCBI Taxonomy" id="93684"/>
    <lineage>
        <taxon>Bacteria</taxon>
        <taxon>Pseudomonadati</taxon>
        <taxon>Pseudomonadota</taxon>
        <taxon>Alphaproteobacteria</taxon>
        <taxon>Rhodobacterales</taxon>
        <taxon>Roseobacteraceae</taxon>
        <taxon>Roseivivax</taxon>
    </lineage>
</organism>
<name>A0A1I5WJ81_9RHOB</name>
<protein>
    <submittedName>
        <fullName evidence="2">Uncharacterized membrane protein</fullName>
    </submittedName>
</protein>
<dbReference type="InterPro" id="IPR018692">
    <property type="entry name" value="DUF2189"/>
</dbReference>
<evidence type="ECO:0000313" key="2">
    <source>
        <dbReference type="EMBL" id="SFQ19638.1"/>
    </source>
</evidence>
<dbReference type="Proteomes" id="UP000243106">
    <property type="component" value="Unassembled WGS sequence"/>
</dbReference>
<evidence type="ECO:0000256" key="1">
    <source>
        <dbReference type="SAM" id="Phobius"/>
    </source>
</evidence>
<sequence>MTALTDPPVAKDVALARLSLGDLAKILRAGWRDFTRAPQFGLFFAGVYVISGLALWALVAGLFTWTLSFTLGFPLVAPFLAVGLYEVSRRIEAGAELSFPSVLGIVWRERTRQIPWAGAVIVIYFLFWSFFAHMLFALIMGPSALMGPPDDLATYLTGAGLRMLAVEAAFGAAFALLLFAMTAISLPMLLDRELDFVTAMRLSIRATRENFAVMLVWAALIAGLTFLALLPWFLGLFVVLPVLGHASWHLYRRVMPV</sequence>
<feature type="transmembrane region" description="Helical" evidence="1">
    <location>
        <begin position="65"/>
        <end position="85"/>
    </location>
</feature>
<evidence type="ECO:0000313" key="3">
    <source>
        <dbReference type="Proteomes" id="UP000243106"/>
    </source>
</evidence>
<keyword evidence="1" id="KW-1133">Transmembrane helix</keyword>
<dbReference type="RefSeq" id="WP_093009639.1">
    <property type="nucleotide sequence ID" value="NZ_FOXV01000002.1"/>
</dbReference>
<gene>
    <name evidence="2" type="ORF">SAMN05421853_102383</name>
</gene>
<proteinExistence type="predicted"/>